<keyword evidence="2" id="KW-0472">Membrane</keyword>
<dbReference type="Pfam" id="PF18960">
    <property type="entry name" value="DUF5702"/>
    <property type="match status" value="1"/>
</dbReference>
<organism evidence="3 4">
    <name type="scientific">Anaerostipes hominis</name>
    <name type="common">ex Lee et al. 2021</name>
    <dbReference type="NCBI Taxonomy" id="2025494"/>
    <lineage>
        <taxon>Bacteria</taxon>
        <taxon>Bacillati</taxon>
        <taxon>Bacillota</taxon>
        <taxon>Clostridia</taxon>
        <taxon>Lachnospirales</taxon>
        <taxon>Lachnospiraceae</taxon>
        <taxon>Anaerostipes</taxon>
    </lineage>
</organism>
<keyword evidence="4" id="KW-1185">Reference proteome</keyword>
<evidence type="ECO:0000256" key="2">
    <source>
        <dbReference type="SAM" id="Phobius"/>
    </source>
</evidence>
<feature type="transmembrane region" description="Helical" evidence="2">
    <location>
        <begin position="12"/>
        <end position="35"/>
    </location>
</feature>
<dbReference type="EMBL" id="JBCLTR010000002">
    <property type="protein sequence ID" value="MEY8632515.1"/>
    <property type="molecule type" value="Genomic_DNA"/>
</dbReference>
<dbReference type="RefSeq" id="WP_024729241.1">
    <property type="nucleotide sequence ID" value="NZ_BAABXW010000002.1"/>
</dbReference>
<reference evidence="3 4" key="1">
    <citation type="submission" date="2024-03" db="EMBL/GenBank/DDBJ databases">
        <title>Mouse gut bacterial collection (mGBC) of GemPharmatech.</title>
        <authorList>
            <person name="He Y."/>
            <person name="Dong L."/>
            <person name="Wu D."/>
            <person name="Gao X."/>
            <person name="Lin Z."/>
        </authorList>
    </citation>
    <scope>NUCLEOTIDE SEQUENCE [LARGE SCALE GENOMIC DNA]</scope>
    <source>
        <strain evidence="3 4">32-10</strain>
    </source>
</reference>
<keyword evidence="2" id="KW-1133">Transmembrane helix</keyword>
<feature type="compositionally biased region" description="Basic and acidic residues" evidence="1">
    <location>
        <begin position="173"/>
        <end position="188"/>
    </location>
</feature>
<feature type="region of interest" description="Disordered" evidence="1">
    <location>
        <begin position="161"/>
        <end position="188"/>
    </location>
</feature>
<keyword evidence="2" id="KW-0812">Transmembrane</keyword>
<comment type="caution">
    <text evidence="3">The sequence shown here is derived from an EMBL/GenBank/DDBJ whole genome shotgun (WGS) entry which is preliminary data.</text>
</comment>
<evidence type="ECO:0000313" key="4">
    <source>
        <dbReference type="Proteomes" id="UP001565219"/>
    </source>
</evidence>
<accession>A0ABV4DEF9</accession>
<evidence type="ECO:0000256" key="1">
    <source>
        <dbReference type="SAM" id="MobiDB-lite"/>
    </source>
</evidence>
<proteinExistence type="predicted"/>
<dbReference type="InterPro" id="IPR043756">
    <property type="entry name" value="DUF5702"/>
</dbReference>
<protein>
    <submittedName>
        <fullName evidence="3">DUF5702 domain-containing protein</fullName>
    </submittedName>
</protein>
<name>A0ABV4DEF9_9FIRM</name>
<dbReference type="Proteomes" id="UP001565219">
    <property type="component" value="Unassembled WGS sequence"/>
</dbReference>
<gene>
    <name evidence="3" type="ORF">AALG99_03050</name>
</gene>
<evidence type="ECO:0000313" key="3">
    <source>
        <dbReference type="EMBL" id="MEY8632515.1"/>
    </source>
</evidence>
<sequence length="486" mass="55005">MKTNTRGSVTVYASLMFLVVLLLLSMCLEGAYLYLGKGKAQGAYMAALAGARGNYQKELEQQYHLFGLDVRYGKQLDEKLAEALKYNLTESRDPFSFYPGSVRTSHKVSLADRRGEILREQIAEFMKYDLGKDGIRLLTDNVFKMPKEDDASRAREVINEADREAKEEEEAEETGKKTETKTPVRSKDPRKGLVKILREGTVTVVLGKEAEVSEQNVPIVYGHRDTKKEKNPDFYQAESVSQSLKGRGQYASSPGIKTELMGTAYGVKYFRNYTSKEKKKGLQYETEYLIAGKESEKENLGSVFSKILLMRFLPNLIYVQGDTVKQGQAEALAVSILGITGLVPVVKLAKHLLLAALAYGESILDLRNLSEGKQVPLWKSKDTWQMEFAGLSSLTGRRKSVKKGLSYKDYLQVLLFLQTEKQEKYLRMMDVIEDNIKRKVPGFSLKDCYVSFEAETNMSLNPFRFGGINLPVMGRYQWPMKEISQY</sequence>